<dbReference type="InterPro" id="IPR036812">
    <property type="entry name" value="NAD(P)_OxRdtase_dom_sf"/>
</dbReference>
<dbReference type="EMBL" id="PNCI01000008">
    <property type="protein sequence ID" value="TMP31516.1"/>
    <property type="molecule type" value="Genomic_DNA"/>
</dbReference>
<dbReference type="Pfam" id="PF00248">
    <property type="entry name" value="Aldo_ket_red"/>
    <property type="match status" value="1"/>
</dbReference>
<dbReference type="InterPro" id="IPR020471">
    <property type="entry name" value="AKR"/>
</dbReference>
<dbReference type="RefSeq" id="WP_054014836.1">
    <property type="nucleotide sequence ID" value="NZ_PNCH01000014.1"/>
</dbReference>
<sequence length="332" mass="37120">MSKRLANKLVSPIGLGCMGMSEFYGERNDAQSLETLHAALDMGYNHFDTADMYGQGHNESLLGQFVSDIGSKRDDIVFASKFGIRRDPNDKYNLIIDNSKEYVKAACEASLKRMNLEALDIYYMHRRDPNVPIEEPMEALAELVKEGKIKAIGLSEVSADTLRRANQVHQVEALQSEYSLWSRDIETEILPACIDLGVQFIAYSPLGRGFLTGQISKEQIEQADVASDFRAKLPRFQKENIDTNLALVNKVEEISRELGCSTGQVALAWLLSRHENVHVIPGTKRVKYLRDNFAAQNVTLSDSIITSLDELFSRDNVAGERYPEAILAGTNL</sequence>
<dbReference type="SUPFAM" id="SSF51430">
    <property type="entry name" value="NAD(P)-linked oxidoreductase"/>
    <property type="match status" value="1"/>
</dbReference>
<reference evidence="5 6" key="1">
    <citation type="submission" date="2018-01" db="EMBL/GenBank/DDBJ databases">
        <authorList>
            <person name="Paulsen S."/>
            <person name="Gram L.K."/>
        </authorList>
    </citation>
    <scope>NUCLEOTIDE SEQUENCE [LARGE SCALE GENOMIC DNA]</scope>
    <source>
        <strain evidence="4 5">S2599</strain>
        <strain evidence="3 6">S2676</strain>
    </source>
</reference>
<dbReference type="InterPro" id="IPR050791">
    <property type="entry name" value="Aldo-Keto_reductase"/>
</dbReference>
<evidence type="ECO:0000313" key="3">
    <source>
        <dbReference type="EMBL" id="TMP31516.1"/>
    </source>
</evidence>
<organism evidence="4 5">
    <name type="scientific">Pseudoalteromonas rubra</name>
    <dbReference type="NCBI Taxonomy" id="43658"/>
    <lineage>
        <taxon>Bacteria</taxon>
        <taxon>Pseudomonadati</taxon>
        <taxon>Pseudomonadota</taxon>
        <taxon>Gammaproteobacteria</taxon>
        <taxon>Alteromonadales</taxon>
        <taxon>Pseudoalteromonadaceae</taxon>
        <taxon>Pseudoalteromonas</taxon>
    </lineage>
</organism>
<evidence type="ECO:0000259" key="2">
    <source>
        <dbReference type="Pfam" id="PF00248"/>
    </source>
</evidence>
<dbReference type="Proteomes" id="UP000310249">
    <property type="component" value="Unassembled WGS sequence"/>
</dbReference>
<evidence type="ECO:0000313" key="4">
    <source>
        <dbReference type="EMBL" id="TMP36582.1"/>
    </source>
</evidence>
<evidence type="ECO:0000313" key="6">
    <source>
        <dbReference type="Proteomes" id="UP000310249"/>
    </source>
</evidence>
<dbReference type="PANTHER" id="PTHR43625:SF40">
    <property type="entry name" value="ALDO-KETO REDUCTASE YAKC [NADP(+)]"/>
    <property type="match status" value="1"/>
</dbReference>
<dbReference type="Gene3D" id="3.20.20.100">
    <property type="entry name" value="NADP-dependent oxidoreductase domain"/>
    <property type="match status" value="1"/>
</dbReference>
<feature type="domain" description="NADP-dependent oxidoreductase" evidence="2">
    <location>
        <begin position="12"/>
        <end position="311"/>
    </location>
</feature>
<dbReference type="AlphaFoldDB" id="A0A5S3WYB6"/>
<dbReference type="EMBL" id="PNCJ01000017">
    <property type="protein sequence ID" value="TMP36582.1"/>
    <property type="molecule type" value="Genomic_DNA"/>
</dbReference>
<dbReference type="InterPro" id="IPR023210">
    <property type="entry name" value="NADP_OxRdtase_dom"/>
</dbReference>
<keyword evidence="1" id="KW-0560">Oxidoreductase</keyword>
<dbReference type="PRINTS" id="PR00069">
    <property type="entry name" value="ALDKETRDTASE"/>
</dbReference>
<name>A0A5S3WYB6_9GAMM</name>
<proteinExistence type="predicted"/>
<protein>
    <submittedName>
        <fullName evidence="4">Aldo/keto reductase</fullName>
    </submittedName>
</protein>
<dbReference type="OrthoDB" id="9772407at2"/>
<gene>
    <name evidence="4" type="ORF">CWB98_13200</name>
    <name evidence="3" type="ORF">CWB99_04490</name>
</gene>
<evidence type="ECO:0000313" key="5">
    <source>
        <dbReference type="Proteomes" id="UP000306719"/>
    </source>
</evidence>
<dbReference type="CDD" id="cd19076">
    <property type="entry name" value="AKR_AKR13A_13D"/>
    <property type="match status" value="1"/>
</dbReference>
<dbReference type="PANTHER" id="PTHR43625">
    <property type="entry name" value="AFLATOXIN B1 ALDEHYDE REDUCTASE"/>
    <property type="match status" value="1"/>
</dbReference>
<evidence type="ECO:0000256" key="1">
    <source>
        <dbReference type="ARBA" id="ARBA00023002"/>
    </source>
</evidence>
<dbReference type="GO" id="GO:0005737">
    <property type="term" value="C:cytoplasm"/>
    <property type="evidence" value="ECO:0007669"/>
    <property type="project" value="TreeGrafter"/>
</dbReference>
<reference evidence="5" key="2">
    <citation type="submission" date="2019-06" db="EMBL/GenBank/DDBJ databases">
        <title>Co-occurence of chitin degradation, pigmentation and bioactivity in marine Pseudoalteromonas.</title>
        <authorList>
            <person name="Sonnenschein E.C."/>
            <person name="Bech P.K."/>
        </authorList>
    </citation>
    <scope>NUCLEOTIDE SEQUENCE [LARGE SCALE GENOMIC DNA]</scope>
    <source>
        <strain evidence="5">S2599</strain>
    </source>
</reference>
<accession>A0A5S3WYB6</accession>
<dbReference type="GO" id="GO:0016491">
    <property type="term" value="F:oxidoreductase activity"/>
    <property type="evidence" value="ECO:0007669"/>
    <property type="project" value="UniProtKB-KW"/>
</dbReference>
<reference evidence="4" key="3">
    <citation type="submission" date="2019-09" db="EMBL/GenBank/DDBJ databases">
        <title>Co-occurence of chitin degradation, pigmentation and bioactivity in marine Pseudoalteromonas.</title>
        <authorList>
            <person name="Sonnenschein E.C."/>
            <person name="Bech P.K."/>
        </authorList>
    </citation>
    <scope>NUCLEOTIDE SEQUENCE</scope>
    <source>
        <strain evidence="4">S2599</strain>
        <strain evidence="3 6">S2676</strain>
    </source>
</reference>
<comment type="caution">
    <text evidence="4">The sequence shown here is derived from an EMBL/GenBank/DDBJ whole genome shotgun (WGS) entry which is preliminary data.</text>
</comment>
<dbReference type="Proteomes" id="UP000306719">
    <property type="component" value="Unassembled WGS sequence"/>
</dbReference>